<sequence>MSEPASKRPTALIAIKELVAGRRYRQSEELAVQGQLREVRFADRRLDDDRYPTPSPDGR</sequence>
<proteinExistence type="predicted"/>
<dbReference type="AlphaFoldDB" id="A0A0U5FCG3"/>
<evidence type="ECO:0000313" key="2">
    <source>
        <dbReference type="Proteomes" id="UP000052230"/>
    </source>
</evidence>
<name>A0A0U5FCG3_XANCI</name>
<gene>
    <name evidence="1" type="ORF">XAC3562_1200015</name>
</gene>
<dbReference type="Proteomes" id="UP000052230">
    <property type="component" value="Unassembled WGS sequence"/>
</dbReference>
<evidence type="ECO:0000313" key="1">
    <source>
        <dbReference type="EMBL" id="CEG14693.1"/>
    </source>
</evidence>
<comment type="caution">
    <text evidence="1">The sequence shown here is derived from an EMBL/GenBank/DDBJ whole genome shotgun (WGS) entry which is preliminary data.</text>
</comment>
<reference evidence="1 2" key="1">
    <citation type="submission" date="2014-09" db="EMBL/GenBank/DDBJ databases">
        <authorList>
            <person name="Regsiter A."/>
        </authorList>
    </citation>
    <scope>NUCLEOTIDE SEQUENCE [LARGE SCALE GENOMIC DNA]</scope>
</reference>
<dbReference type="RefSeq" id="WP_131707715.1">
    <property type="nucleotide sequence ID" value="NZ_CP020883.1"/>
</dbReference>
<accession>A0A0U5FCG3</accession>
<dbReference type="EMBL" id="CCXZ01000025">
    <property type="protein sequence ID" value="CEG14693.1"/>
    <property type="molecule type" value="Genomic_DNA"/>
</dbReference>
<protein>
    <submittedName>
        <fullName evidence="1">Uncharacterized protein</fullName>
    </submittedName>
</protein>
<keyword evidence="2" id="KW-1185">Reference proteome</keyword>
<organism evidence="1 2">
    <name type="scientific">Xanthomonas citri pv. citri</name>
    <dbReference type="NCBI Taxonomy" id="611301"/>
    <lineage>
        <taxon>Bacteria</taxon>
        <taxon>Pseudomonadati</taxon>
        <taxon>Pseudomonadota</taxon>
        <taxon>Gammaproteobacteria</taxon>
        <taxon>Lysobacterales</taxon>
        <taxon>Lysobacteraceae</taxon>
        <taxon>Xanthomonas</taxon>
    </lineage>
</organism>